<proteinExistence type="predicted"/>
<keyword evidence="2" id="KW-1185">Reference proteome</keyword>
<sequence length="65" mass="7674">MSQQFDNNTPDYLNLTNDPALSLHELSYHYDMSFNDIAEVRGISVEELMNYYQTNTSHDALFYFE</sequence>
<comment type="caution">
    <text evidence="1">The sequence shown here is derived from an EMBL/GenBank/DDBJ whole genome shotgun (WGS) entry which is preliminary data.</text>
</comment>
<gene>
    <name evidence="1" type="ORF">GCM10007380_16800</name>
</gene>
<protein>
    <submittedName>
        <fullName evidence="1">Uncharacterized protein</fullName>
    </submittedName>
</protein>
<evidence type="ECO:0000313" key="1">
    <source>
        <dbReference type="EMBL" id="GGI13215.1"/>
    </source>
</evidence>
<name>A0A8J3AI06_9BACI</name>
<dbReference type="AlphaFoldDB" id="A0A8J3AI06"/>
<evidence type="ECO:0000313" key="2">
    <source>
        <dbReference type="Proteomes" id="UP000626244"/>
    </source>
</evidence>
<organism evidence="1 2">
    <name type="scientific">Gottfriedia solisilvae</name>
    <dbReference type="NCBI Taxonomy" id="1516104"/>
    <lineage>
        <taxon>Bacteria</taxon>
        <taxon>Bacillati</taxon>
        <taxon>Bacillota</taxon>
        <taxon>Bacilli</taxon>
        <taxon>Bacillales</taxon>
        <taxon>Bacillaceae</taxon>
        <taxon>Gottfriedia</taxon>
    </lineage>
</organism>
<dbReference type="EMBL" id="BMHB01000001">
    <property type="protein sequence ID" value="GGI13215.1"/>
    <property type="molecule type" value="Genomic_DNA"/>
</dbReference>
<dbReference type="Proteomes" id="UP000626244">
    <property type="component" value="Unassembled WGS sequence"/>
</dbReference>
<reference evidence="2" key="1">
    <citation type="journal article" date="2019" name="Int. J. Syst. Evol. Microbiol.">
        <title>The Global Catalogue of Microorganisms (GCM) 10K type strain sequencing project: providing services to taxonomists for standard genome sequencing and annotation.</title>
        <authorList>
            <consortium name="The Broad Institute Genomics Platform"/>
            <consortium name="The Broad Institute Genome Sequencing Center for Infectious Disease"/>
            <person name="Wu L."/>
            <person name="Ma J."/>
        </authorList>
    </citation>
    <scope>NUCLEOTIDE SEQUENCE [LARGE SCALE GENOMIC DNA]</scope>
    <source>
        <strain evidence="2">CGMCC 1.14993</strain>
    </source>
</reference>
<accession>A0A8J3AI06</accession>